<evidence type="ECO:0000313" key="2">
    <source>
        <dbReference type="EMBL" id="TWU02206.1"/>
    </source>
</evidence>
<keyword evidence="3" id="KW-1185">Reference proteome</keyword>
<organism evidence="2 3">
    <name type="scientific">Stieleria varia</name>
    <dbReference type="NCBI Taxonomy" id="2528005"/>
    <lineage>
        <taxon>Bacteria</taxon>
        <taxon>Pseudomonadati</taxon>
        <taxon>Planctomycetota</taxon>
        <taxon>Planctomycetia</taxon>
        <taxon>Pirellulales</taxon>
        <taxon>Pirellulaceae</taxon>
        <taxon>Stieleria</taxon>
    </lineage>
</organism>
<name>A0A5C6AT07_9BACT</name>
<feature type="transmembrane region" description="Helical" evidence="1">
    <location>
        <begin position="23"/>
        <end position="49"/>
    </location>
</feature>
<dbReference type="AlphaFoldDB" id="A0A5C6AT07"/>
<keyword evidence="1" id="KW-0812">Transmembrane</keyword>
<keyword evidence="1" id="KW-1133">Transmembrane helix</keyword>
<evidence type="ECO:0000313" key="3">
    <source>
        <dbReference type="Proteomes" id="UP000320176"/>
    </source>
</evidence>
<sequence length="101" mass="11086">MNDCCATSKHGNQDCSKAGNREFLAWIVPAAMLAFAPKCPACLAAYVALWTGLGLSLSTAATLRWAMILLCAAFLLFLSVKRLSRSRLSCHFTNFIKEQEQ</sequence>
<evidence type="ECO:0000256" key="1">
    <source>
        <dbReference type="SAM" id="Phobius"/>
    </source>
</evidence>
<dbReference type="Proteomes" id="UP000320176">
    <property type="component" value="Unassembled WGS sequence"/>
</dbReference>
<keyword evidence="1" id="KW-0472">Membrane</keyword>
<accession>A0A5C6AT07</accession>
<dbReference type="OrthoDB" id="290669at2"/>
<feature type="transmembrane region" description="Helical" evidence="1">
    <location>
        <begin position="55"/>
        <end position="78"/>
    </location>
</feature>
<gene>
    <name evidence="2" type="ORF">Pla52n_32550</name>
</gene>
<reference evidence="2 3" key="1">
    <citation type="submission" date="2019-02" db="EMBL/GenBank/DDBJ databases">
        <title>Deep-cultivation of Planctomycetes and their phenomic and genomic characterization uncovers novel biology.</title>
        <authorList>
            <person name="Wiegand S."/>
            <person name="Jogler M."/>
            <person name="Boedeker C."/>
            <person name="Pinto D."/>
            <person name="Vollmers J."/>
            <person name="Rivas-Marin E."/>
            <person name="Kohn T."/>
            <person name="Peeters S.H."/>
            <person name="Heuer A."/>
            <person name="Rast P."/>
            <person name="Oberbeckmann S."/>
            <person name="Bunk B."/>
            <person name="Jeske O."/>
            <person name="Meyerdierks A."/>
            <person name="Storesund J.E."/>
            <person name="Kallscheuer N."/>
            <person name="Luecker S."/>
            <person name="Lage O.M."/>
            <person name="Pohl T."/>
            <person name="Merkel B.J."/>
            <person name="Hornburger P."/>
            <person name="Mueller R.-W."/>
            <person name="Bruemmer F."/>
            <person name="Labrenz M."/>
            <person name="Spormann A.M."/>
            <person name="Op Den Camp H."/>
            <person name="Overmann J."/>
            <person name="Amann R."/>
            <person name="Jetten M.S.M."/>
            <person name="Mascher T."/>
            <person name="Medema M.H."/>
            <person name="Devos D.P."/>
            <person name="Kaster A.-K."/>
            <person name="Ovreas L."/>
            <person name="Rohde M."/>
            <person name="Galperin M.Y."/>
            <person name="Jogler C."/>
        </authorList>
    </citation>
    <scope>NUCLEOTIDE SEQUENCE [LARGE SCALE GENOMIC DNA]</scope>
    <source>
        <strain evidence="2 3">Pla52n</strain>
    </source>
</reference>
<dbReference type="EMBL" id="SJPN01000004">
    <property type="protein sequence ID" value="TWU02206.1"/>
    <property type="molecule type" value="Genomic_DNA"/>
</dbReference>
<proteinExistence type="predicted"/>
<comment type="caution">
    <text evidence="2">The sequence shown here is derived from an EMBL/GenBank/DDBJ whole genome shotgun (WGS) entry which is preliminary data.</text>
</comment>
<protein>
    <submittedName>
        <fullName evidence="2">Uncharacterized protein</fullName>
    </submittedName>
</protein>